<dbReference type="Proteomes" id="UP001642409">
    <property type="component" value="Unassembled WGS sequence"/>
</dbReference>
<evidence type="ECO:0000313" key="1">
    <source>
        <dbReference type="EMBL" id="CAI9971236.1"/>
    </source>
</evidence>
<sequence>MCEAQAVQYYISQTSQTQSNTSVFTSIQQFFIKSLHDIFIEITFVHEFFAQSFNQQFAADNLTLSETAKPQKINSRTNVNKYKMSSQVQCWCAQKSYKIVHHAQMFQCVKHTETYCVSRQAVAIPSYIKMHSSSAQHCRICI</sequence>
<reference evidence="2 3" key="2">
    <citation type="submission" date="2024-07" db="EMBL/GenBank/DDBJ databases">
        <authorList>
            <person name="Akdeniz Z."/>
        </authorList>
    </citation>
    <scope>NUCLEOTIDE SEQUENCE [LARGE SCALE GENOMIC DNA]</scope>
</reference>
<keyword evidence="3" id="KW-1185">Reference proteome</keyword>
<dbReference type="EMBL" id="CAXDID020000034">
    <property type="protein sequence ID" value="CAL5995971.1"/>
    <property type="molecule type" value="Genomic_DNA"/>
</dbReference>
<reference evidence="1" key="1">
    <citation type="submission" date="2023-06" db="EMBL/GenBank/DDBJ databases">
        <authorList>
            <person name="Kurt Z."/>
        </authorList>
    </citation>
    <scope>NUCLEOTIDE SEQUENCE</scope>
</reference>
<dbReference type="AlphaFoldDB" id="A0AA86R447"/>
<evidence type="ECO:0000313" key="2">
    <source>
        <dbReference type="EMBL" id="CAL5995971.1"/>
    </source>
</evidence>
<comment type="caution">
    <text evidence="1">The sequence shown here is derived from an EMBL/GenBank/DDBJ whole genome shotgun (WGS) entry which is preliminary data.</text>
</comment>
<accession>A0AA86R447</accession>
<dbReference type="EMBL" id="CATOUU010001090">
    <property type="protein sequence ID" value="CAI9971236.1"/>
    <property type="molecule type" value="Genomic_DNA"/>
</dbReference>
<protein>
    <submittedName>
        <fullName evidence="2">Hypothetical_protein</fullName>
    </submittedName>
</protein>
<organism evidence="1">
    <name type="scientific">Hexamita inflata</name>
    <dbReference type="NCBI Taxonomy" id="28002"/>
    <lineage>
        <taxon>Eukaryota</taxon>
        <taxon>Metamonada</taxon>
        <taxon>Diplomonadida</taxon>
        <taxon>Hexamitidae</taxon>
        <taxon>Hexamitinae</taxon>
        <taxon>Hexamita</taxon>
    </lineage>
</organism>
<proteinExistence type="predicted"/>
<evidence type="ECO:0000313" key="3">
    <source>
        <dbReference type="Proteomes" id="UP001642409"/>
    </source>
</evidence>
<gene>
    <name evidence="2" type="ORF">HINF_LOCUS14423</name>
    <name evidence="1" type="ORF">HINF_LOCUS58881</name>
</gene>
<name>A0AA86R447_9EUKA</name>